<sequence length="360" mass="40859">MKRFFTAFQNPISYSVWFLMIIFLLVTGVARSQSMEKGAFPLKELIDSASIPGISIAFIDNGKLSYSEALGVKNVETGEAIDVNTIFEAASLTKPIVAYCAMKMVELGKLDLDKPLYQYMEYPDVARDERYKLITARMVLSHTTGFPNWRANRSSDKMKINFDPGSHFGYSGEGFVFLQKVMEKIEGTDLNSLAEKWLFEPLGIANSSLIFPDTENYAVGHNPQKEARNKFKPKSPNAAYSMHTTAEDYAKFLIELLQPIGLKKSLQEQMILQQVLMDSSDSSLAWGLGVGINVIENEELIWHWGDNGIFRAFFIISPQQKKGFVYFTNSQNGLSIVNRLLDYTFSNPEIMKNWKEYDQF</sequence>
<dbReference type="Pfam" id="PF00144">
    <property type="entry name" value="Beta-lactamase"/>
    <property type="match status" value="1"/>
</dbReference>
<evidence type="ECO:0000313" key="3">
    <source>
        <dbReference type="Proteomes" id="UP000664480"/>
    </source>
</evidence>
<evidence type="ECO:0000313" key="2">
    <source>
        <dbReference type="EMBL" id="MBN7814548.1"/>
    </source>
</evidence>
<dbReference type="SUPFAM" id="SSF56601">
    <property type="entry name" value="beta-lactamase/transpeptidase-like"/>
    <property type="match status" value="1"/>
</dbReference>
<keyword evidence="3" id="KW-1185">Reference proteome</keyword>
<dbReference type="RefSeq" id="WP_206585191.1">
    <property type="nucleotide sequence ID" value="NZ_JAFKCU010000001.1"/>
</dbReference>
<dbReference type="InterPro" id="IPR001466">
    <property type="entry name" value="Beta-lactam-related"/>
</dbReference>
<gene>
    <name evidence="2" type="ORF">J0A69_03870</name>
</gene>
<reference evidence="2 3" key="1">
    <citation type="submission" date="2021-03" db="EMBL/GenBank/DDBJ databases">
        <title>novel species isolated from a fishpond in China.</title>
        <authorList>
            <person name="Lu H."/>
            <person name="Cai Z."/>
        </authorList>
    </citation>
    <scope>NUCLEOTIDE SEQUENCE [LARGE SCALE GENOMIC DNA]</scope>
    <source>
        <strain evidence="2 3">YJ13C</strain>
    </source>
</reference>
<dbReference type="EMBL" id="JAFKCU010000001">
    <property type="protein sequence ID" value="MBN7814548.1"/>
    <property type="molecule type" value="Genomic_DNA"/>
</dbReference>
<dbReference type="Gene3D" id="3.40.710.10">
    <property type="entry name" value="DD-peptidase/beta-lactamase superfamily"/>
    <property type="match status" value="1"/>
</dbReference>
<organism evidence="2 3">
    <name type="scientific">Algoriphagus pacificus</name>
    <dbReference type="NCBI Taxonomy" id="2811234"/>
    <lineage>
        <taxon>Bacteria</taxon>
        <taxon>Pseudomonadati</taxon>
        <taxon>Bacteroidota</taxon>
        <taxon>Cytophagia</taxon>
        <taxon>Cytophagales</taxon>
        <taxon>Cyclobacteriaceae</taxon>
        <taxon>Algoriphagus</taxon>
    </lineage>
</organism>
<dbReference type="PANTHER" id="PTHR46825:SF9">
    <property type="entry name" value="BETA-LACTAMASE-RELATED DOMAIN-CONTAINING PROTEIN"/>
    <property type="match status" value="1"/>
</dbReference>
<dbReference type="Proteomes" id="UP000664480">
    <property type="component" value="Unassembled WGS sequence"/>
</dbReference>
<proteinExistence type="predicted"/>
<accession>A0ABS3CBV0</accession>
<name>A0ABS3CBV0_9BACT</name>
<dbReference type="InterPro" id="IPR012338">
    <property type="entry name" value="Beta-lactam/transpept-like"/>
</dbReference>
<protein>
    <submittedName>
        <fullName evidence="2">Beta-lactamase family protein</fullName>
    </submittedName>
</protein>
<evidence type="ECO:0000259" key="1">
    <source>
        <dbReference type="Pfam" id="PF00144"/>
    </source>
</evidence>
<feature type="domain" description="Beta-lactamase-related" evidence="1">
    <location>
        <begin position="43"/>
        <end position="333"/>
    </location>
</feature>
<dbReference type="InterPro" id="IPR050491">
    <property type="entry name" value="AmpC-like"/>
</dbReference>
<comment type="caution">
    <text evidence="2">The sequence shown here is derived from an EMBL/GenBank/DDBJ whole genome shotgun (WGS) entry which is preliminary data.</text>
</comment>
<dbReference type="PANTHER" id="PTHR46825">
    <property type="entry name" value="D-ALANYL-D-ALANINE-CARBOXYPEPTIDASE/ENDOPEPTIDASE AMPH"/>
    <property type="match status" value="1"/>
</dbReference>